<organism evidence="3 4">
    <name type="scientific">Acaulospora morrowiae</name>
    <dbReference type="NCBI Taxonomy" id="94023"/>
    <lineage>
        <taxon>Eukaryota</taxon>
        <taxon>Fungi</taxon>
        <taxon>Fungi incertae sedis</taxon>
        <taxon>Mucoromycota</taxon>
        <taxon>Glomeromycotina</taxon>
        <taxon>Glomeromycetes</taxon>
        <taxon>Diversisporales</taxon>
        <taxon>Acaulosporaceae</taxon>
        <taxon>Acaulospora</taxon>
    </lineage>
</organism>
<gene>
    <name evidence="3" type="ORF">AMORRO_LOCUS17049</name>
</gene>
<feature type="compositionally biased region" description="Basic and acidic residues" evidence="1">
    <location>
        <begin position="161"/>
        <end position="182"/>
    </location>
</feature>
<accession>A0A9N9NW16</accession>
<sequence length="188" mass="21295">MEHSLPVEHEANENEMSPQGSAENVSEKSSADNISNNNAKEEAVSKSRMSILSPSRLSTMFDPTILSTWITGTDQQAKAQKRTTRILDNTLKVGLESIRFSTGSDIPLLIEDAEVDDAFESLLDEMNIHGHHRNKMLEMSEDHKRTLIIQNRQAQAIRKSQQQDKTAHEEEKAHDLDHKDIMEYNEDA</sequence>
<feature type="compositionally biased region" description="Polar residues" evidence="1">
    <location>
        <begin position="14"/>
        <end position="24"/>
    </location>
</feature>
<dbReference type="GO" id="GO:0031267">
    <property type="term" value="F:small GTPase binding"/>
    <property type="evidence" value="ECO:0007669"/>
    <property type="project" value="InterPro"/>
</dbReference>
<feature type="non-terminal residue" evidence="3">
    <location>
        <position position="188"/>
    </location>
</feature>
<dbReference type="InterPro" id="IPR010473">
    <property type="entry name" value="GTPase-bd"/>
</dbReference>
<dbReference type="OrthoDB" id="10448261at2759"/>
<feature type="region of interest" description="Disordered" evidence="1">
    <location>
        <begin position="1"/>
        <end position="49"/>
    </location>
</feature>
<feature type="compositionally biased region" description="Basic and acidic residues" evidence="1">
    <location>
        <begin position="1"/>
        <end position="12"/>
    </location>
</feature>
<dbReference type="Pfam" id="PF06371">
    <property type="entry name" value="Drf_GBD"/>
    <property type="match status" value="1"/>
</dbReference>
<evidence type="ECO:0000259" key="2">
    <source>
        <dbReference type="Pfam" id="PF06371"/>
    </source>
</evidence>
<evidence type="ECO:0000313" key="4">
    <source>
        <dbReference type="Proteomes" id="UP000789342"/>
    </source>
</evidence>
<reference evidence="3" key="1">
    <citation type="submission" date="2021-06" db="EMBL/GenBank/DDBJ databases">
        <authorList>
            <person name="Kallberg Y."/>
            <person name="Tangrot J."/>
            <person name="Rosling A."/>
        </authorList>
    </citation>
    <scope>NUCLEOTIDE SEQUENCE</scope>
    <source>
        <strain evidence="3">CL551</strain>
    </source>
</reference>
<proteinExistence type="predicted"/>
<feature type="region of interest" description="Disordered" evidence="1">
    <location>
        <begin position="157"/>
        <end position="188"/>
    </location>
</feature>
<dbReference type="InterPro" id="IPR044933">
    <property type="entry name" value="DIA_GBD_sf"/>
</dbReference>
<name>A0A9N9NW16_9GLOM</name>
<feature type="domain" description="Formin GTPase-binding" evidence="2">
    <location>
        <begin position="111"/>
        <end position="171"/>
    </location>
</feature>
<keyword evidence="4" id="KW-1185">Reference proteome</keyword>
<comment type="caution">
    <text evidence="3">The sequence shown here is derived from an EMBL/GenBank/DDBJ whole genome shotgun (WGS) entry which is preliminary data.</text>
</comment>
<dbReference type="GO" id="GO:0003779">
    <property type="term" value="F:actin binding"/>
    <property type="evidence" value="ECO:0007669"/>
    <property type="project" value="InterPro"/>
</dbReference>
<evidence type="ECO:0000313" key="3">
    <source>
        <dbReference type="EMBL" id="CAG8777591.1"/>
    </source>
</evidence>
<evidence type="ECO:0000256" key="1">
    <source>
        <dbReference type="SAM" id="MobiDB-lite"/>
    </source>
</evidence>
<dbReference type="Proteomes" id="UP000789342">
    <property type="component" value="Unassembled WGS sequence"/>
</dbReference>
<dbReference type="GO" id="GO:0030036">
    <property type="term" value="P:actin cytoskeleton organization"/>
    <property type="evidence" value="ECO:0007669"/>
    <property type="project" value="InterPro"/>
</dbReference>
<dbReference type="EMBL" id="CAJVPV010050310">
    <property type="protein sequence ID" value="CAG8777591.1"/>
    <property type="molecule type" value="Genomic_DNA"/>
</dbReference>
<dbReference type="Gene3D" id="1.10.20.40">
    <property type="entry name" value="Formin, diaphanous GTPase-binding domain"/>
    <property type="match status" value="1"/>
</dbReference>
<protein>
    <submittedName>
        <fullName evidence="3">1906_t:CDS:1</fullName>
    </submittedName>
</protein>
<dbReference type="AlphaFoldDB" id="A0A9N9NW16"/>